<accession>A0A1G4SW00</accession>
<reference evidence="2" key="1">
    <citation type="submission" date="2016-10" db="EMBL/GenBank/DDBJ databases">
        <authorList>
            <person name="Varghese N."/>
            <person name="Submissions S."/>
        </authorList>
    </citation>
    <scope>NUCLEOTIDE SEQUENCE [LARGE SCALE GENOMIC DNA]</scope>
    <source>
        <strain evidence="2">CGMCC 1.3431</strain>
    </source>
</reference>
<keyword evidence="2" id="KW-1185">Reference proteome</keyword>
<proteinExistence type="predicted"/>
<dbReference type="RefSeq" id="WP_090649689.1">
    <property type="nucleotide sequence ID" value="NZ_CBCRYE010000008.1"/>
</dbReference>
<evidence type="ECO:0000313" key="2">
    <source>
        <dbReference type="Proteomes" id="UP000199150"/>
    </source>
</evidence>
<dbReference type="STRING" id="260084.SAMN02927928_3034"/>
<sequence length="256" mass="28373">MNIMADKFARAPIASLRSNLEFVCWSRMQAEAGQALEEIVRRKELERQSGNGVFFWGVGNPPAKITSALAKVHHPVAVVFSIMKSKPKAGDVSPSRIVMWQTYIDRDGLKREMPDHVLVTSRGDTTKGAKRSHYALICYSAAPLAIERGCPFDPGAYRNTGEMGKPIGASQVTALLQPIREESRSSSYEVNLRATLHDSYWVRLEDPVDVNAAAMTKALKSTDRIDWLDSVRKMKAVAGQVPASVRFPKSLQLDLM</sequence>
<protein>
    <submittedName>
        <fullName evidence="1">Uncharacterized protein</fullName>
    </submittedName>
</protein>
<dbReference type="EMBL" id="FMTS01000005">
    <property type="protein sequence ID" value="SCW73221.1"/>
    <property type="molecule type" value="Genomic_DNA"/>
</dbReference>
<evidence type="ECO:0000313" key="1">
    <source>
        <dbReference type="EMBL" id="SCW73221.1"/>
    </source>
</evidence>
<gene>
    <name evidence="1" type="ORF">SAMN02927928_3034</name>
</gene>
<name>A0A1G4SW00_9CAUL</name>
<dbReference type="Proteomes" id="UP000199150">
    <property type="component" value="Unassembled WGS sequence"/>
</dbReference>
<dbReference type="AlphaFoldDB" id="A0A1G4SW00"/>
<dbReference type="OrthoDB" id="8265361at2"/>
<organism evidence="1 2">
    <name type="scientific">Asticcacaulis taihuensis</name>
    <dbReference type="NCBI Taxonomy" id="260084"/>
    <lineage>
        <taxon>Bacteria</taxon>
        <taxon>Pseudomonadati</taxon>
        <taxon>Pseudomonadota</taxon>
        <taxon>Alphaproteobacteria</taxon>
        <taxon>Caulobacterales</taxon>
        <taxon>Caulobacteraceae</taxon>
        <taxon>Asticcacaulis</taxon>
    </lineage>
</organism>